<evidence type="ECO:0000259" key="1">
    <source>
        <dbReference type="PROSITE" id="PS50943"/>
    </source>
</evidence>
<organism evidence="2 3">
    <name type="scientific">Salegentibacter mishustinae</name>
    <dbReference type="NCBI Taxonomy" id="270918"/>
    <lineage>
        <taxon>Bacteria</taxon>
        <taxon>Pseudomonadati</taxon>
        <taxon>Bacteroidota</taxon>
        <taxon>Flavobacteriia</taxon>
        <taxon>Flavobacteriales</taxon>
        <taxon>Flavobacteriaceae</taxon>
        <taxon>Salegentibacter</taxon>
    </lineage>
</organism>
<dbReference type="AlphaFoldDB" id="A0A0Q9Z3A6"/>
<evidence type="ECO:0000313" key="3">
    <source>
        <dbReference type="Proteomes" id="UP000051643"/>
    </source>
</evidence>
<dbReference type="SUPFAM" id="SSF47413">
    <property type="entry name" value="lambda repressor-like DNA-binding domains"/>
    <property type="match status" value="1"/>
</dbReference>
<evidence type="ECO:0000313" key="2">
    <source>
        <dbReference type="EMBL" id="KRG27301.1"/>
    </source>
</evidence>
<protein>
    <recommendedName>
        <fullName evidence="1">HTH cro/C1-type domain-containing protein</fullName>
    </recommendedName>
</protein>
<reference evidence="2" key="1">
    <citation type="submission" date="2015-10" db="EMBL/GenBank/DDBJ databases">
        <title>Draft genome sequence of Salegentibacter mishustinae KCTC 12263.</title>
        <authorList>
            <person name="Lin W."/>
            <person name="Zheng Q."/>
        </authorList>
    </citation>
    <scope>NUCLEOTIDE SEQUENCE [LARGE SCALE GENOMIC DNA]</scope>
    <source>
        <strain evidence="2">KCTC 12263</strain>
    </source>
</reference>
<dbReference type="Pfam" id="PF01381">
    <property type="entry name" value="HTH_3"/>
    <property type="match status" value="1"/>
</dbReference>
<dbReference type="RefSeq" id="WP_057483196.1">
    <property type="nucleotide sequence ID" value="NZ_BMWR01000007.1"/>
</dbReference>
<dbReference type="InterPro" id="IPR001387">
    <property type="entry name" value="Cro/C1-type_HTH"/>
</dbReference>
<dbReference type="OrthoDB" id="1446437at2"/>
<dbReference type="PROSITE" id="PS50943">
    <property type="entry name" value="HTH_CROC1"/>
    <property type="match status" value="1"/>
</dbReference>
<sequence length="73" mass="8498">MGSRLKNEKLLQKISIQLKRHREKKELTQEDVYNDTGIHISRIETGKVNITVSTLAALCDYFDLNLSEFFDKL</sequence>
<keyword evidence="3" id="KW-1185">Reference proteome</keyword>
<dbReference type="STRING" id="270918.APR42_12430"/>
<dbReference type="InterPro" id="IPR010982">
    <property type="entry name" value="Lambda_DNA-bd_dom_sf"/>
</dbReference>
<dbReference type="CDD" id="cd00093">
    <property type="entry name" value="HTH_XRE"/>
    <property type="match status" value="1"/>
</dbReference>
<proteinExistence type="predicted"/>
<dbReference type="SMART" id="SM00530">
    <property type="entry name" value="HTH_XRE"/>
    <property type="match status" value="1"/>
</dbReference>
<comment type="caution">
    <text evidence="2">The sequence shown here is derived from an EMBL/GenBank/DDBJ whole genome shotgun (WGS) entry which is preliminary data.</text>
</comment>
<dbReference type="Gene3D" id="1.10.260.40">
    <property type="entry name" value="lambda repressor-like DNA-binding domains"/>
    <property type="match status" value="1"/>
</dbReference>
<dbReference type="GO" id="GO:0003677">
    <property type="term" value="F:DNA binding"/>
    <property type="evidence" value="ECO:0007669"/>
    <property type="project" value="InterPro"/>
</dbReference>
<feature type="domain" description="HTH cro/C1-type" evidence="1">
    <location>
        <begin position="18"/>
        <end position="69"/>
    </location>
</feature>
<name>A0A0Q9Z3A6_9FLAO</name>
<gene>
    <name evidence="2" type="ORF">APR42_12430</name>
</gene>
<dbReference type="EMBL" id="LKTP01000037">
    <property type="protein sequence ID" value="KRG27301.1"/>
    <property type="molecule type" value="Genomic_DNA"/>
</dbReference>
<dbReference type="Proteomes" id="UP000051643">
    <property type="component" value="Unassembled WGS sequence"/>
</dbReference>
<accession>A0A0Q9Z3A6</accession>